<accession>A0AA39EYK8</accession>
<evidence type="ECO:0000313" key="2">
    <source>
        <dbReference type="EMBL" id="KAK0158100.1"/>
    </source>
</evidence>
<dbReference type="SUPFAM" id="SSF53067">
    <property type="entry name" value="Actin-like ATPase domain"/>
    <property type="match status" value="2"/>
</dbReference>
<reference evidence="2" key="2">
    <citation type="submission" date="2023-03" db="EMBL/GenBank/DDBJ databases">
        <authorList>
            <person name="Inwood S.N."/>
            <person name="Skelly J.G."/>
            <person name="Guhlin J."/>
            <person name="Harrop T.W.R."/>
            <person name="Goldson S.G."/>
            <person name="Dearden P.K."/>
        </authorList>
    </citation>
    <scope>NUCLEOTIDE SEQUENCE</scope>
    <source>
        <strain evidence="2">Irish</strain>
        <tissue evidence="2">Whole body</tissue>
    </source>
</reference>
<protein>
    <recommendedName>
        <fullName evidence="4">Actin-related protein 10</fullName>
    </recommendedName>
</protein>
<dbReference type="Pfam" id="PF00022">
    <property type="entry name" value="Actin"/>
    <property type="match status" value="2"/>
</dbReference>
<proteinExistence type="inferred from homology"/>
<dbReference type="AlphaFoldDB" id="A0AA39EYK8"/>
<comment type="similarity">
    <text evidence="1">Belongs to the actin family.</text>
</comment>
<dbReference type="CDD" id="cd10207">
    <property type="entry name" value="ASKHA_NBD_Arp10"/>
    <property type="match status" value="1"/>
</dbReference>
<name>A0AA39EYK8_9HYME</name>
<evidence type="ECO:0008006" key="4">
    <source>
        <dbReference type="Google" id="ProtNLM"/>
    </source>
</evidence>
<dbReference type="PANTHER" id="PTHR11937">
    <property type="entry name" value="ACTIN"/>
    <property type="match status" value="1"/>
</dbReference>
<feature type="non-terminal residue" evidence="2">
    <location>
        <position position="1"/>
    </location>
</feature>
<organism evidence="2 3">
    <name type="scientific">Microctonus aethiopoides</name>
    <dbReference type="NCBI Taxonomy" id="144406"/>
    <lineage>
        <taxon>Eukaryota</taxon>
        <taxon>Metazoa</taxon>
        <taxon>Ecdysozoa</taxon>
        <taxon>Arthropoda</taxon>
        <taxon>Hexapoda</taxon>
        <taxon>Insecta</taxon>
        <taxon>Pterygota</taxon>
        <taxon>Neoptera</taxon>
        <taxon>Endopterygota</taxon>
        <taxon>Hymenoptera</taxon>
        <taxon>Apocrita</taxon>
        <taxon>Ichneumonoidea</taxon>
        <taxon>Braconidae</taxon>
        <taxon>Euphorinae</taxon>
        <taxon>Microctonus</taxon>
    </lineage>
</organism>
<evidence type="ECO:0000256" key="1">
    <source>
        <dbReference type="RuleBase" id="RU000487"/>
    </source>
</evidence>
<dbReference type="InterPro" id="IPR043129">
    <property type="entry name" value="ATPase_NBD"/>
</dbReference>
<dbReference type="SMART" id="SM00268">
    <property type="entry name" value="ACTIN"/>
    <property type="match status" value="1"/>
</dbReference>
<evidence type="ECO:0000313" key="3">
    <source>
        <dbReference type="Proteomes" id="UP001168990"/>
    </source>
</evidence>
<dbReference type="Gene3D" id="3.90.640.10">
    <property type="entry name" value="Actin, Chain A, domain 4"/>
    <property type="match status" value="1"/>
</dbReference>
<comment type="caution">
    <text evidence="2">The sequence shown here is derived from an EMBL/GenBank/DDBJ whole genome shotgun (WGS) entry which is preliminary data.</text>
</comment>
<dbReference type="EMBL" id="JAQQBS010001424">
    <property type="protein sequence ID" value="KAK0158100.1"/>
    <property type="molecule type" value="Genomic_DNA"/>
</dbReference>
<dbReference type="InterPro" id="IPR004000">
    <property type="entry name" value="Actin"/>
</dbReference>
<gene>
    <name evidence="2" type="ORF">PV328_009147</name>
</gene>
<reference evidence="2" key="1">
    <citation type="journal article" date="2023" name="bioRxiv">
        <title>Scaffold-level genome assemblies of two parasitoid biocontrol wasps reveal the parthenogenesis mechanism and an associated novel virus.</title>
        <authorList>
            <person name="Inwood S."/>
            <person name="Skelly J."/>
            <person name="Guhlin J."/>
            <person name="Harrop T."/>
            <person name="Goldson S."/>
            <person name="Dearden P."/>
        </authorList>
    </citation>
    <scope>NUCLEOTIDE SEQUENCE</scope>
    <source>
        <strain evidence="2">Irish</strain>
        <tissue evidence="2">Whole body</tissue>
    </source>
</reference>
<dbReference type="Gene3D" id="3.30.420.40">
    <property type="match status" value="2"/>
</dbReference>
<keyword evidence="3" id="KW-1185">Reference proteome</keyword>
<sequence length="426" mass="48475">GDDVHKLSTTRTRPFVKFAYVDIYFTKKHIHKSTSDTMSEPVKIPRAYEGIRYSSEKQIVVLDIGTAYTKFGYAGEATPRGIIRTEIKCPETKEIRNIHNFKNEHDLYHLLVEFLHVIFFRHVVITPKDVKIIVLESLLSPTKFRETLAKVLFRHFEIGSLMLLPTHLVALSTLGWNTAIVLDVGYQEATLIPIFHGVPILKAWQCLPLAGETVHLCIKNQLKDAVPNIELSEKIIEDIKIRTCFVTTLERSRKLATDDSPAPPPSVKYPGKTIIEIPGYVRENAFESLWIGDRDNITIPTMILDAIIKCPIDTRRILSENIFLIGGTTMAKGFSSRLKSELLYLVNTAHRKSDLYHDKVSTIRNIKFHRAPSKANYTAWLGGAIFGIADLPSRYVTKENYLKNNRMPDWVNLIDNQKESNSNYGV</sequence>
<dbReference type="Proteomes" id="UP001168990">
    <property type="component" value="Unassembled WGS sequence"/>
</dbReference>